<protein>
    <submittedName>
        <fullName evidence="1">Uncharacterized protein</fullName>
    </submittedName>
</protein>
<keyword evidence="2" id="KW-1185">Reference proteome</keyword>
<dbReference type="OrthoDB" id="1366767at2"/>
<evidence type="ECO:0000313" key="1">
    <source>
        <dbReference type="EMBL" id="AWG22351.1"/>
    </source>
</evidence>
<sequence>MTTQKTPNQINWSFIEQYYPNYYSSDEILLSDILSRKLEGQEIDPKDEEMILGWNVKEALTSLDQKIYNKAMKNYLQISK</sequence>
<proteinExistence type="predicted"/>
<dbReference type="EMBL" id="CP020918">
    <property type="protein sequence ID" value="AWG22351.1"/>
    <property type="molecule type" value="Genomic_DNA"/>
</dbReference>
<name>A0A2S1LFB6_9FLAO</name>
<dbReference type="RefSeq" id="WP_108741279.1">
    <property type="nucleotide sequence ID" value="NZ_CP020918.1"/>
</dbReference>
<dbReference type="AlphaFoldDB" id="A0A2S1LFB6"/>
<dbReference type="Proteomes" id="UP000244527">
    <property type="component" value="Chromosome"/>
</dbReference>
<dbReference type="KEGG" id="ffa:FFWV33_12870"/>
<reference evidence="1 2" key="1">
    <citation type="submission" date="2017-04" db="EMBL/GenBank/DDBJ databases">
        <title>Compelte genome sequence of WV33.</title>
        <authorList>
            <person name="Lee P.C."/>
        </authorList>
    </citation>
    <scope>NUCLEOTIDE SEQUENCE [LARGE SCALE GENOMIC DNA]</scope>
    <source>
        <strain evidence="1 2">WV33</strain>
    </source>
</reference>
<evidence type="ECO:0000313" key="2">
    <source>
        <dbReference type="Proteomes" id="UP000244527"/>
    </source>
</evidence>
<accession>A0A2S1LFB6</accession>
<organism evidence="1 2">
    <name type="scientific">Flavobacterium faecale</name>
    <dbReference type="NCBI Taxonomy" id="1355330"/>
    <lineage>
        <taxon>Bacteria</taxon>
        <taxon>Pseudomonadati</taxon>
        <taxon>Bacteroidota</taxon>
        <taxon>Flavobacteriia</taxon>
        <taxon>Flavobacteriales</taxon>
        <taxon>Flavobacteriaceae</taxon>
        <taxon>Flavobacterium</taxon>
    </lineage>
</organism>
<gene>
    <name evidence="1" type="ORF">FFWV33_12870</name>
</gene>